<sequence length="145" mass="16229">MGYCASVQENPDSTMGFLLGLGSQAKRFFIPSPANEKSLNGQSSVGGFDFKGKVVDSGAGLGSPEFELIKHGNCIMDEVRLLYLLENVIGIFWWRLGHHGVGSRLFHLLLRSFLHLSIMVDIIKIQFFEEDRWRTQTLEVALAAR</sequence>
<dbReference type="RefSeq" id="XP_029117297.1">
    <property type="nucleotide sequence ID" value="XM_029261464.1"/>
</dbReference>
<protein>
    <submittedName>
        <fullName evidence="2">Uncharacterized protein LOC105033982</fullName>
    </submittedName>
</protein>
<accession>A0A8N4I662</accession>
<name>A0A8N4I662_ELAGV</name>
<reference evidence="2" key="1">
    <citation type="submission" date="2025-08" db="UniProtKB">
        <authorList>
            <consortium name="RefSeq"/>
        </authorList>
    </citation>
    <scope>IDENTIFICATION</scope>
</reference>
<organism evidence="1 2">
    <name type="scientific">Elaeis guineensis var. tenera</name>
    <name type="common">Oil palm</name>
    <dbReference type="NCBI Taxonomy" id="51953"/>
    <lineage>
        <taxon>Eukaryota</taxon>
        <taxon>Viridiplantae</taxon>
        <taxon>Streptophyta</taxon>
        <taxon>Embryophyta</taxon>
        <taxon>Tracheophyta</taxon>
        <taxon>Spermatophyta</taxon>
        <taxon>Magnoliopsida</taxon>
        <taxon>Liliopsida</taxon>
        <taxon>Arecaceae</taxon>
        <taxon>Arecoideae</taxon>
        <taxon>Cocoseae</taxon>
        <taxon>Elaeidinae</taxon>
        <taxon>Elaeis</taxon>
    </lineage>
</organism>
<evidence type="ECO:0000313" key="1">
    <source>
        <dbReference type="Proteomes" id="UP000504607"/>
    </source>
</evidence>
<proteinExistence type="predicted"/>
<dbReference type="Proteomes" id="UP000504607">
    <property type="component" value="Unplaced"/>
</dbReference>
<dbReference type="AlphaFoldDB" id="A0A8N4I662"/>
<evidence type="ECO:0000313" key="2">
    <source>
        <dbReference type="RefSeq" id="XP_029117297.1"/>
    </source>
</evidence>
<dbReference type="OrthoDB" id="1925325at2759"/>
<gene>
    <name evidence="2" type="primary">LOC105033982</name>
</gene>
<keyword evidence="1" id="KW-1185">Reference proteome</keyword>